<dbReference type="GO" id="GO:0046872">
    <property type="term" value="F:metal ion binding"/>
    <property type="evidence" value="ECO:0007669"/>
    <property type="project" value="UniProtKB-KW"/>
</dbReference>
<dbReference type="Gene3D" id="3.90.550.10">
    <property type="entry name" value="Spore Coat Polysaccharide Biosynthesis Protein SpsA, Chain A"/>
    <property type="match status" value="1"/>
</dbReference>
<keyword evidence="1" id="KW-0328">Glycosyltransferase</keyword>
<organism evidence="4 5">
    <name type="scientific">Marivirga lumbricoides</name>
    <dbReference type="NCBI Taxonomy" id="1046115"/>
    <lineage>
        <taxon>Bacteria</taxon>
        <taxon>Pseudomonadati</taxon>
        <taxon>Bacteroidota</taxon>
        <taxon>Cytophagia</taxon>
        <taxon>Cytophagales</taxon>
        <taxon>Marivirgaceae</taxon>
        <taxon>Marivirga</taxon>
    </lineage>
</organism>
<keyword evidence="2 4" id="KW-0808">Transferase</keyword>
<keyword evidence="3" id="KW-0479">Metal-binding</keyword>
<proteinExistence type="predicted"/>
<reference evidence="4 5" key="1">
    <citation type="submission" date="2018-03" db="EMBL/GenBank/DDBJ databases">
        <title>Cross-interface Injection: A General Nanoliter Liquid Handling Method Applied to Single Cells Genome Amplification Automated Nanoliter Liquid Handling Applied to Single Cell Multiple Displacement Amplification.</title>
        <authorList>
            <person name="Yun J."/>
            <person name="Xu P."/>
            <person name="Xu J."/>
            <person name="Dai X."/>
            <person name="Wang Y."/>
            <person name="Zheng X."/>
            <person name="Cao C."/>
            <person name="Yi Q."/>
            <person name="Zhu Y."/>
            <person name="Wang L."/>
            <person name="Dong Z."/>
            <person name="Huang Y."/>
            <person name="Huang L."/>
            <person name="Du W."/>
        </authorList>
    </citation>
    <scope>NUCLEOTIDE SEQUENCE [LARGE SCALE GENOMIC DNA]</scope>
    <source>
        <strain evidence="4 5">Z-D1-2</strain>
    </source>
</reference>
<dbReference type="Proteomes" id="UP000240608">
    <property type="component" value="Unassembled WGS sequence"/>
</dbReference>
<evidence type="ECO:0000256" key="1">
    <source>
        <dbReference type="ARBA" id="ARBA00022676"/>
    </source>
</evidence>
<protein>
    <submittedName>
        <fullName evidence="4">Glycosyltransferase family 8 protein</fullName>
    </submittedName>
</protein>
<dbReference type="InterPro" id="IPR002495">
    <property type="entry name" value="Glyco_trans_8"/>
</dbReference>
<sequence>MKDSIVIVAVCDNHYAILLAALTKSIELNHHTGEKIILFIIEDNVSNENKMKLIRSISEEVFRVKWIPLNKTIPEHIKLPLDNSSWPLSVYARLFIPNFIDKDVSKVIYLDVDMILQKEISELWSIDLGDNVVGAVRDSRVEIFGNNWGGGVKNYAELGLAAELPYFNTGILLIDIEKWKKEDIGAKVVKCISKNIQYANFPDQYGLNVVLAEKWLALDPLWNHFADTPSSIKPNIVHYIAKKPIYKETNAINEFKELFYFYLGQTAWADFKPRSTIEIYIKKARNKLIKKWRKLFKAR</sequence>
<name>A0A2T4DRV7_9BACT</name>
<evidence type="ECO:0000256" key="3">
    <source>
        <dbReference type="ARBA" id="ARBA00022723"/>
    </source>
</evidence>
<dbReference type="PANTHER" id="PTHR13778">
    <property type="entry name" value="GLYCOSYLTRANSFERASE 8 DOMAIN-CONTAINING PROTEIN"/>
    <property type="match status" value="1"/>
</dbReference>
<evidence type="ECO:0000256" key="2">
    <source>
        <dbReference type="ARBA" id="ARBA00022679"/>
    </source>
</evidence>
<dbReference type="InterPro" id="IPR050748">
    <property type="entry name" value="Glycosyltrans_8_dom-fam"/>
</dbReference>
<dbReference type="CDD" id="cd04194">
    <property type="entry name" value="GT8_A4GalT_like"/>
    <property type="match status" value="1"/>
</dbReference>
<evidence type="ECO:0000313" key="4">
    <source>
        <dbReference type="EMBL" id="PTB96540.1"/>
    </source>
</evidence>
<gene>
    <name evidence="4" type="ORF">C9994_06865</name>
</gene>
<dbReference type="EMBL" id="PYVU01000046">
    <property type="protein sequence ID" value="PTB96540.1"/>
    <property type="molecule type" value="Genomic_DNA"/>
</dbReference>
<dbReference type="PANTHER" id="PTHR13778:SF47">
    <property type="entry name" value="LIPOPOLYSACCHARIDE 1,3-GALACTOSYLTRANSFERASE"/>
    <property type="match status" value="1"/>
</dbReference>
<evidence type="ECO:0000313" key="5">
    <source>
        <dbReference type="Proteomes" id="UP000240608"/>
    </source>
</evidence>
<accession>A0A2T4DRV7</accession>
<dbReference type="GO" id="GO:0016757">
    <property type="term" value="F:glycosyltransferase activity"/>
    <property type="evidence" value="ECO:0007669"/>
    <property type="project" value="UniProtKB-KW"/>
</dbReference>
<dbReference type="SUPFAM" id="SSF53448">
    <property type="entry name" value="Nucleotide-diphospho-sugar transferases"/>
    <property type="match status" value="1"/>
</dbReference>
<dbReference type="AlphaFoldDB" id="A0A2T4DRV7"/>
<dbReference type="InterPro" id="IPR029044">
    <property type="entry name" value="Nucleotide-diphossugar_trans"/>
</dbReference>
<dbReference type="Pfam" id="PF01501">
    <property type="entry name" value="Glyco_transf_8"/>
    <property type="match status" value="1"/>
</dbReference>
<comment type="caution">
    <text evidence="4">The sequence shown here is derived from an EMBL/GenBank/DDBJ whole genome shotgun (WGS) entry which is preliminary data.</text>
</comment>